<dbReference type="EMBL" id="ML121550">
    <property type="protein sequence ID" value="RPB22715.1"/>
    <property type="molecule type" value="Genomic_DNA"/>
</dbReference>
<evidence type="ECO:0000313" key="1">
    <source>
        <dbReference type="EMBL" id="RPB22715.1"/>
    </source>
</evidence>
<dbReference type="InParanoid" id="A0A3N4LXD9"/>
<proteinExistence type="predicted"/>
<sequence>MSQILPSPTTPNAPIECVSRLETQAGPREDPESQLLQSLPIDWELGSYEQDDPWSLEGAPHRLLAYYLADEICEYDGILKLQCVENGIWIYAYQDMLEGAFFLLGTDPLIVATNLQSVHRNVFNLHKLPKISWVKFENTGQEFLKRYTDETGWQKQEWGAKPTKPD</sequence>
<accession>A0A3N4LXD9</accession>
<gene>
    <name evidence="1" type="ORF">L211DRAFT_320083</name>
</gene>
<dbReference type="OrthoDB" id="10273535at2759"/>
<name>A0A3N4LXD9_9PEZI</name>
<evidence type="ECO:0000313" key="2">
    <source>
        <dbReference type="Proteomes" id="UP000267821"/>
    </source>
</evidence>
<keyword evidence="2" id="KW-1185">Reference proteome</keyword>
<organism evidence="1 2">
    <name type="scientific">Terfezia boudieri ATCC MYA-4762</name>
    <dbReference type="NCBI Taxonomy" id="1051890"/>
    <lineage>
        <taxon>Eukaryota</taxon>
        <taxon>Fungi</taxon>
        <taxon>Dikarya</taxon>
        <taxon>Ascomycota</taxon>
        <taxon>Pezizomycotina</taxon>
        <taxon>Pezizomycetes</taxon>
        <taxon>Pezizales</taxon>
        <taxon>Pezizaceae</taxon>
        <taxon>Terfezia</taxon>
    </lineage>
</organism>
<protein>
    <submittedName>
        <fullName evidence="1">Uncharacterized protein</fullName>
    </submittedName>
</protein>
<dbReference type="Proteomes" id="UP000267821">
    <property type="component" value="Unassembled WGS sequence"/>
</dbReference>
<reference evidence="1 2" key="1">
    <citation type="journal article" date="2018" name="Nat. Ecol. Evol.">
        <title>Pezizomycetes genomes reveal the molecular basis of ectomycorrhizal truffle lifestyle.</title>
        <authorList>
            <person name="Murat C."/>
            <person name="Payen T."/>
            <person name="Noel B."/>
            <person name="Kuo A."/>
            <person name="Morin E."/>
            <person name="Chen J."/>
            <person name="Kohler A."/>
            <person name="Krizsan K."/>
            <person name="Balestrini R."/>
            <person name="Da Silva C."/>
            <person name="Montanini B."/>
            <person name="Hainaut M."/>
            <person name="Levati E."/>
            <person name="Barry K.W."/>
            <person name="Belfiori B."/>
            <person name="Cichocki N."/>
            <person name="Clum A."/>
            <person name="Dockter R.B."/>
            <person name="Fauchery L."/>
            <person name="Guy J."/>
            <person name="Iotti M."/>
            <person name="Le Tacon F."/>
            <person name="Lindquist E.A."/>
            <person name="Lipzen A."/>
            <person name="Malagnac F."/>
            <person name="Mello A."/>
            <person name="Molinier V."/>
            <person name="Miyauchi S."/>
            <person name="Poulain J."/>
            <person name="Riccioni C."/>
            <person name="Rubini A."/>
            <person name="Sitrit Y."/>
            <person name="Splivallo R."/>
            <person name="Traeger S."/>
            <person name="Wang M."/>
            <person name="Zifcakova L."/>
            <person name="Wipf D."/>
            <person name="Zambonelli A."/>
            <person name="Paolocci F."/>
            <person name="Nowrousian M."/>
            <person name="Ottonello S."/>
            <person name="Baldrian P."/>
            <person name="Spatafora J.W."/>
            <person name="Henrissat B."/>
            <person name="Nagy L.G."/>
            <person name="Aury J.M."/>
            <person name="Wincker P."/>
            <person name="Grigoriev I.V."/>
            <person name="Bonfante P."/>
            <person name="Martin F.M."/>
        </authorList>
    </citation>
    <scope>NUCLEOTIDE SEQUENCE [LARGE SCALE GENOMIC DNA]</scope>
    <source>
        <strain evidence="1 2">ATCC MYA-4762</strain>
    </source>
</reference>
<dbReference type="AlphaFoldDB" id="A0A3N4LXD9"/>